<name>A0ABW4YZF5_9HYPH</name>
<evidence type="ECO:0000313" key="1">
    <source>
        <dbReference type="EMBL" id="MFD2141614.1"/>
    </source>
</evidence>
<dbReference type="InterPro" id="IPR023696">
    <property type="entry name" value="Ureohydrolase_dom_sf"/>
</dbReference>
<keyword evidence="2" id="KW-1185">Reference proteome</keyword>
<dbReference type="Gene3D" id="3.40.800.10">
    <property type="entry name" value="Ureohydrolase domain"/>
    <property type="match status" value="1"/>
</dbReference>
<dbReference type="Proteomes" id="UP001597299">
    <property type="component" value="Unassembled WGS sequence"/>
</dbReference>
<sequence>MRIRLLDTDGSLAAQPGLVAVCAQSGGDVVAARDLAPRLRLLASEEALAALDARLGPPAPGDIHFIGSGDFHHLALLLVKRLRQPVSIVHFDNHPDWVRFPSSLNCGSWVARALELPQVLRVVTLGPTSADIQSPQLKGGAVGALRSGRLELHPWFDGATFYAGPSFENAGAHGTGGLSRDGLRWHGLAGADWSARIADIARRLPEAPVWISLDKDALTADEAVTNWDQGRLRLDAVLEAIETIAARCPVIGMDVCGDYSPEGSLGTVRSLLARLDRDQRPVPPDDGIAVNEATNLRILSAMEAVLQ</sequence>
<dbReference type="SUPFAM" id="SSF52768">
    <property type="entry name" value="Arginase/deacetylase"/>
    <property type="match status" value="1"/>
</dbReference>
<dbReference type="RefSeq" id="WP_213352702.1">
    <property type="nucleotide sequence ID" value="NZ_JAHBGB010000027.1"/>
</dbReference>
<comment type="caution">
    <text evidence="1">The sequence shown here is derived from an EMBL/GenBank/DDBJ whole genome shotgun (WGS) entry which is preliminary data.</text>
</comment>
<gene>
    <name evidence="1" type="ORF">ACFSNC_14475</name>
</gene>
<proteinExistence type="predicted"/>
<evidence type="ECO:0008006" key="3">
    <source>
        <dbReference type="Google" id="ProtNLM"/>
    </source>
</evidence>
<evidence type="ECO:0000313" key="2">
    <source>
        <dbReference type="Proteomes" id="UP001597299"/>
    </source>
</evidence>
<dbReference type="EMBL" id="JBHUHD010000001">
    <property type="protein sequence ID" value="MFD2141614.1"/>
    <property type="molecule type" value="Genomic_DNA"/>
</dbReference>
<organism evidence="1 2">
    <name type="scientific">Ancylobacter oerskovii</name>
    <dbReference type="NCBI Taxonomy" id="459519"/>
    <lineage>
        <taxon>Bacteria</taxon>
        <taxon>Pseudomonadati</taxon>
        <taxon>Pseudomonadota</taxon>
        <taxon>Alphaproteobacteria</taxon>
        <taxon>Hyphomicrobiales</taxon>
        <taxon>Xanthobacteraceae</taxon>
        <taxon>Ancylobacter</taxon>
    </lineage>
</organism>
<protein>
    <recommendedName>
        <fullName evidence="3">Arginase</fullName>
    </recommendedName>
</protein>
<reference evidence="2" key="1">
    <citation type="journal article" date="2019" name="Int. J. Syst. Evol. Microbiol.">
        <title>The Global Catalogue of Microorganisms (GCM) 10K type strain sequencing project: providing services to taxonomists for standard genome sequencing and annotation.</title>
        <authorList>
            <consortium name="The Broad Institute Genomics Platform"/>
            <consortium name="The Broad Institute Genome Sequencing Center for Infectious Disease"/>
            <person name="Wu L."/>
            <person name="Ma J."/>
        </authorList>
    </citation>
    <scope>NUCLEOTIDE SEQUENCE [LARGE SCALE GENOMIC DNA]</scope>
    <source>
        <strain evidence="2">CCM 7435</strain>
    </source>
</reference>
<accession>A0ABW4YZF5</accession>